<evidence type="ECO:0000313" key="3">
    <source>
        <dbReference type="Proteomes" id="UP001069090"/>
    </source>
</evidence>
<name>A0A9J6RLQ1_9GAMM</name>
<dbReference type="SMART" id="SM00953">
    <property type="entry name" value="RES"/>
    <property type="match status" value="1"/>
</dbReference>
<accession>A0A9J6RLQ1</accession>
<dbReference type="Pfam" id="PF08808">
    <property type="entry name" value="RES"/>
    <property type="match status" value="1"/>
</dbReference>
<proteinExistence type="predicted"/>
<gene>
    <name evidence="2" type="ORF">O0V09_08850</name>
</gene>
<dbReference type="Proteomes" id="UP001069090">
    <property type="component" value="Unassembled WGS sequence"/>
</dbReference>
<protein>
    <submittedName>
        <fullName evidence="2">RES family NAD+ phosphorylase</fullName>
    </submittedName>
</protein>
<organism evidence="2 3">
    <name type="scientific">Dasania phycosphaerae</name>
    <dbReference type="NCBI Taxonomy" id="2950436"/>
    <lineage>
        <taxon>Bacteria</taxon>
        <taxon>Pseudomonadati</taxon>
        <taxon>Pseudomonadota</taxon>
        <taxon>Gammaproteobacteria</taxon>
        <taxon>Cellvibrionales</taxon>
        <taxon>Spongiibacteraceae</taxon>
        <taxon>Dasania</taxon>
    </lineage>
</organism>
<evidence type="ECO:0000313" key="2">
    <source>
        <dbReference type="EMBL" id="MCZ0865306.1"/>
    </source>
</evidence>
<dbReference type="EMBL" id="JAPTGG010000006">
    <property type="protein sequence ID" value="MCZ0865306.1"/>
    <property type="molecule type" value="Genomic_DNA"/>
</dbReference>
<evidence type="ECO:0000259" key="1">
    <source>
        <dbReference type="SMART" id="SM00953"/>
    </source>
</evidence>
<comment type="caution">
    <text evidence="2">The sequence shown here is derived from an EMBL/GenBank/DDBJ whole genome shotgun (WGS) entry which is preliminary data.</text>
</comment>
<sequence>MLDLQGLIQPTEGSIWRVVETQEIAATRAITRSSSEQSRLEELLEQSKPPVPADCQGLSYLLSTPFRYPPLDYGSRFGSTLERGIFYGAKELNTALAETAVYLWLFQSALHELGPMAAINDHRTALLIPLASNRSIDFSAAELAQHHEAISSPGDWSYSQRLGSSMRELAVQCFWYPSARLQGGVNAGVISPQAFAAKEPSEQQHWQLKLSPESCWFGRHRSGHEFYRKDFLQGNRLLHPMA</sequence>
<reference evidence="2 3" key="1">
    <citation type="submission" date="2022-12" db="EMBL/GenBank/DDBJ databases">
        <title>Dasania phycosphaerae sp. nov., isolated from particulate material of the south coast of Korea.</title>
        <authorList>
            <person name="Jiang Y."/>
        </authorList>
    </citation>
    <scope>NUCLEOTIDE SEQUENCE [LARGE SCALE GENOMIC DNA]</scope>
    <source>
        <strain evidence="2 3">GY-19</strain>
    </source>
</reference>
<dbReference type="AlphaFoldDB" id="A0A9J6RLQ1"/>
<dbReference type="InterPro" id="IPR014914">
    <property type="entry name" value="RES_dom"/>
</dbReference>
<keyword evidence="3" id="KW-1185">Reference proteome</keyword>
<feature type="domain" description="RES" evidence="1">
    <location>
        <begin position="65"/>
        <end position="201"/>
    </location>
</feature>
<dbReference type="RefSeq" id="WP_258331453.1">
    <property type="nucleotide sequence ID" value="NZ_JAPTGG010000006.1"/>
</dbReference>